<sequence>MSNGLICCGDWTLGCPRFSLARTAPPCRWSHHHHSKSRRLERRGLSQNATPPRAPEQTRSDSGPPASPPNGRRLLLLLAPPLPPGRGRRRSAVRPCLSEAARMTKYMRNKRSYSRQFRSSLHQKRCSNSVFKKIASQELAFAATEKCAWTDATCPVCMEYPHNAVLLLCSSHSSGCRPYICASNFQHSNCLDQLVESCRKDSSEDPDAIELACPLCRGEVKGYTLVEPARKQLNHMRRSCMQDGCSYMGTYRELCKHVKKKHRSANPRAVDPLDAYRWKRLIFRSSLQDMICSTTSSLVRRLLSAMLQFEELMASVWQGGDHRGATNDDSLQSANAERL</sequence>
<dbReference type="EMBL" id="CP144747">
    <property type="protein sequence ID" value="WVZ65165.1"/>
    <property type="molecule type" value="Genomic_DNA"/>
</dbReference>
<protein>
    <submittedName>
        <fullName evidence="2">Uncharacterized protein</fullName>
    </submittedName>
</protein>
<dbReference type="AlphaFoldDB" id="A0AAQ3T2X3"/>
<keyword evidence="3" id="KW-1185">Reference proteome</keyword>
<dbReference type="PANTHER" id="PTHR31197:SF6">
    <property type="entry name" value="OS09G0451800 PROTEIN"/>
    <property type="match status" value="1"/>
</dbReference>
<evidence type="ECO:0000313" key="3">
    <source>
        <dbReference type="Proteomes" id="UP001341281"/>
    </source>
</evidence>
<dbReference type="PANTHER" id="PTHR31197">
    <property type="entry name" value="OS01G0612600 PROTEIN"/>
    <property type="match status" value="1"/>
</dbReference>
<dbReference type="InterPro" id="IPR013083">
    <property type="entry name" value="Znf_RING/FYVE/PHD"/>
</dbReference>
<name>A0AAQ3T2X3_PASNO</name>
<proteinExistence type="predicted"/>
<accession>A0AAQ3T2X3</accession>
<evidence type="ECO:0000256" key="1">
    <source>
        <dbReference type="SAM" id="MobiDB-lite"/>
    </source>
</evidence>
<gene>
    <name evidence="2" type="ORF">U9M48_014574</name>
</gene>
<dbReference type="Gene3D" id="3.30.40.10">
    <property type="entry name" value="Zinc/RING finger domain, C3HC4 (zinc finger)"/>
    <property type="match status" value="1"/>
</dbReference>
<dbReference type="InterPro" id="IPR012866">
    <property type="entry name" value="DUF1644"/>
</dbReference>
<evidence type="ECO:0000313" key="2">
    <source>
        <dbReference type="EMBL" id="WVZ65165.1"/>
    </source>
</evidence>
<dbReference type="Proteomes" id="UP001341281">
    <property type="component" value="Chromosome 03"/>
</dbReference>
<feature type="region of interest" description="Disordered" evidence="1">
    <location>
        <begin position="26"/>
        <end position="73"/>
    </location>
</feature>
<reference evidence="2 3" key="1">
    <citation type="submission" date="2024-02" db="EMBL/GenBank/DDBJ databases">
        <title>High-quality chromosome-scale genome assembly of Pensacola bahiagrass (Paspalum notatum Flugge var. saurae).</title>
        <authorList>
            <person name="Vega J.M."/>
            <person name="Podio M."/>
            <person name="Orjuela J."/>
            <person name="Siena L.A."/>
            <person name="Pessino S.C."/>
            <person name="Combes M.C."/>
            <person name="Mariac C."/>
            <person name="Albertini E."/>
            <person name="Pupilli F."/>
            <person name="Ortiz J.P.A."/>
            <person name="Leblanc O."/>
        </authorList>
    </citation>
    <scope>NUCLEOTIDE SEQUENCE [LARGE SCALE GENOMIC DNA]</scope>
    <source>
        <strain evidence="2">R1</strain>
        <tissue evidence="2">Leaf</tissue>
    </source>
</reference>
<dbReference type="Pfam" id="PF07800">
    <property type="entry name" value="DUF1644"/>
    <property type="match status" value="2"/>
</dbReference>
<feature type="compositionally biased region" description="Basic residues" evidence="1">
    <location>
        <begin position="29"/>
        <end position="41"/>
    </location>
</feature>
<organism evidence="2 3">
    <name type="scientific">Paspalum notatum var. saurae</name>
    <dbReference type="NCBI Taxonomy" id="547442"/>
    <lineage>
        <taxon>Eukaryota</taxon>
        <taxon>Viridiplantae</taxon>
        <taxon>Streptophyta</taxon>
        <taxon>Embryophyta</taxon>
        <taxon>Tracheophyta</taxon>
        <taxon>Spermatophyta</taxon>
        <taxon>Magnoliopsida</taxon>
        <taxon>Liliopsida</taxon>
        <taxon>Poales</taxon>
        <taxon>Poaceae</taxon>
        <taxon>PACMAD clade</taxon>
        <taxon>Panicoideae</taxon>
        <taxon>Andropogonodae</taxon>
        <taxon>Paspaleae</taxon>
        <taxon>Paspalinae</taxon>
        <taxon>Paspalum</taxon>
    </lineage>
</organism>